<dbReference type="InterPro" id="IPR051465">
    <property type="entry name" value="Cell_Envelope_Struct_Comp"/>
</dbReference>
<feature type="chain" id="PRO_5045361475" evidence="1">
    <location>
        <begin position="25"/>
        <end position="506"/>
    </location>
</feature>
<dbReference type="RefSeq" id="WP_191694584.1">
    <property type="nucleotide sequence ID" value="NZ_JACSQN010000008.1"/>
</dbReference>
<evidence type="ECO:0000313" key="3">
    <source>
        <dbReference type="EMBL" id="MBD7984880.1"/>
    </source>
</evidence>
<comment type="caution">
    <text evidence="3">The sequence shown here is derived from an EMBL/GenBank/DDBJ whole genome shotgun (WGS) entry which is preliminary data.</text>
</comment>
<protein>
    <submittedName>
        <fullName evidence="3">S-layer homology domain-containing protein</fullName>
    </submittedName>
</protein>
<evidence type="ECO:0000313" key="4">
    <source>
        <dbReference type="Proteomes" id="UP000626786"/>
    </source>
</evidence>
<proteinExistence type="predicted"/>
<accession>A0ABR8UA17</accession>
<gene>
    <name evidence="3" type="ORF">H9649_09815</name>
</gene>
<dbReference type="PROSITE" id="PS51272">
    <property type="entry name" value="SLH"/>
    <property type="match status" value="2"/>
</dbReference>
<keyword evidence="4" id="KW-1185">Reference proteome</keyword>
<evidence type="ECO:0000259" key="2">
    <source>
        <dbReference type="PROSITE" id="PS51272"/>
    </source>
</evidence>
<keyword evidence="1" id="KW-0732">Signal</keyword>
<organism evidence="3 4">
    <name type="scientific">Sporosarcina quadrami</name>
    <dbReference type="NCBI Taxonomy" id="2762234"/>
    <lineage>
        <taxon>Bacteria</taxon>
        <taxon>Bacillati</taxon>
        <taxon>Bacillota</taxon>
        <taxon>Bacilli</taxon>
        <taxon>Bacillales</taxon>
        <taxon>Caryophanaceae</taxon>
        <taxon>Sporosarcina</taxon>
    </lineage>
</organism>
<dbReference type="Pfam" id="PF00395">
    <property type="entry name" value="SLH"/>
    <property type="match status" value="3"/>
</dbReference>
<evidence type="ECO:0000256" key="1">
    <source>
        <dbReference type="SAM" id="SignalP"/>
    </source>
</evidence>
<dbReference type="InterPro" id="IPR001119">
    <property type="entry name" value="SLH_dom"/>
</dbReference>
<sequence>MKKMLVTVFCAIVLTCGMPLSTVAANSQPFKDVSPKQPYAKAVNDLAARTIIGGYPDGTFKPGNPITRGQAASIIAKMLKLDTTNVKNPGFTDVSTKNGHYQAIAALAEANIIGGYEDGRYGPNDPVKRGQFASIIVKAFDLPRYYFYDTENPFKDVVEYQSHGTNVLILYRLGITSGTSPDRFSINAQITRSQAAVLLTKTEKSKPVMVTVRADELGFDRISVRSESGGIYQDLDNKNELFQSIYTYGKNPSTDGRVQLIPLKEGRGTLALGGWIDSKEVVKKYYVQVKKVNGELQLTLEETNQYLSTAAIFDMATGEKIQRVRLSTVDGTLVNDDARFGTYQYPTRKYIGIDKPGDYIATVRFTNGKDVRFAIEAKVPKDGSFYYDTQVLQEQPSLIYDVATSYDGYYTYDEQAAKNIGKHTILTENAEDIAIVQREPGTGRFHITAKSVGTIDIAFENDIYWMLGQPGDAVSGIDTGMTIHVKEMYGIVNVSVLPIFNINPDM</sequence>
<name>A0ABR8UA17_9BACL</name>
<feature type="domain" description="SLH" evidence="2">
    <location>
        <begin position="26"/>
        <end position="89"/>
    </location>
</feature>
<feature type="domain" description="SLH" evidence="2">
    <location>
        <begin position="91"/>
        <end position="150"/>
    </location>
</feature>
<dbReference type="Proteomes" id="UP000626786">
    <property type="component" value="Unassembled WGS sequence"/>
</dbReference>
<reference evidence="3 4" key="1">
    <citation type="submission" date="2020-08" db="EMBL/GenBank/DDBJ databases">
        <title>A Genomic Blueprint of the Chicken Gut Microbiome.</title>
        <authorList>
            <person name="Gilroy R."/>
            <person name="Ravi A."/>
            <person name="Getino M."/>
            <person name="Pursley I."/>
            <person name="Horton D.L."/>
            <person name="Alikhan N.-F."/>
            <person name="Baker D."/>
            <person name="Gharbi K."/>
            <person name="Hall N."/>
            <person name="Watson M."/>
            <person name="Adriaenssens E.M."/>
            <person name="Foster-Nyarko E."/>
            <person name="Jarju S."/>
            <person name="Secka A."/>
            <person name="Antonio M."/>
            <person name="Oren A."/>
            <person name="Chaudhuri R."/>
            <person name="La Ragione R.M."/>
            <person name="Hildebrand F."/>
            <person name="Pallen M.J."/>
        </authorList>
    </citation>
    <scope>NUCLEOTIDE SEQUENCE [LARGE SCALE GENOMIC DNA]</scope>
    <source>
        <strain evidence="3 4">Sa2YVA2</strain>
    </source>
</reference>
<feature type="signal peptide" evidence="1">
    <location>
        <begin position="1"/>
        <end position="24"/>
    </location>
</feature>
<dbReference type="PANTHER" id="PTHR43308">
    <property type="entry name" value="OUTER MEMBRANE PROTEIN ALPHA-RELATED"/>
    <property type="match status" value="1"/>
</dbReference>
<dbReference type="EMBL" id="JACSQN010000008">
    <property type="protein sequence ID" value="MBD7984880.1"/>
    <property type="molecule type" value="Genomic_DNA"/>
</dbReference>